<comment type="caution">
    <text evidence="1">The sequence shown here is derived from an EMBL/GenBank/DDBJ whole genome shotgun (WGS) entry which is preliminary data.</text>
</comment>
<reference evidence="1 2" key="1">
    <citation type="submission" date="2018-06" db="EMBL/GenBank/DDBJ databases">
        <title>Comparative genomics reveals the genomic features of Rhizophagus irregularis, R. cerebriforme, R. diaphanum and Gigaspora rosea, and their symbiotic lifestyle signature.</title>
        <authorList>
            <person name="Morin E."/>
            <person name="San Clemente H."/>
            <person name="Chen E.C.H."/>
            <person name="De La Providencia I."/>
            <person name="Hainaut M."/>
            <person name="Kuo A."/>
            <person name="Kohler A."/>
            <person name="Murat C."/>
            <person name="Tang N."/>
            <person name="Roy S."/>
            <person name="Loubradou J."/>
            <person name="Henrissat B."/>
            <person name="Grigoriev I.V."/>
            <person name="Corradi N."/>
            <person name="Roux C."/>
            <person name="Martin F.M."/>
        </authorList>
    </citation>
    <scope>NUCLEOTIDE SEQUENCE [LARGE SCALE GENOMIC DNA]</scope>
    <source>
        <strain evidence="1 2">DAOM 194757</strain>
    </source>
</reference>
<dbReference type="InterPro" id="IPR011990">
    <property type="entry name" value="TPR-like_helical_dom_sf"/>
</dbReference>
<dbReference type="InterPro" id="IPR052945">
    <property type="entry name" value="Mitotic_Regulator"/>
</dbReference>
<organism evidence="1 2">
    <name type="scientific">Gigaspora rosea</name>
    <dbReference type="NCBI Taxonomy" id="44941"/>
    <lineage>
        <taxon>Eukaryota</taxon>
        <taxon>Fungi</taxon>
        <taxon>Fungi incertae sedis</taxon>
        <taxon>Mucoromycota</taxon>
        <taxon>Glomeromycotina</taxon>
        <taxon>Glomeromycetes</taxon>
        <taxon>Diversisporales</taxon>
        <taxon>Gigasporaceae</taxon>
        <taxon>Gigaspora</taxon>
    </lineage>
</organism>
<dbReference type="Proteomes" id="UP000266673">
    <property type="component" value="Unassembled WGS sequence"/>
</dbReference>
<dbReference type="EMBL" id="QKWP01000672">
    <property type="protein sequence ID" value="RIB16493.1"/>
    <property type="molecule type" value="Genomic_DNA"/>
</dbReference>
<gene>
    <name evidence="1" type="ORF">C2G38_2189823</name>
</gene>
<name>A0A397V954_9GLOM</name>
<accession>A0A397V954</accession>
<dbReference type="Pfam" id="PF08238">
    <property type="entry name" value="Sel1"/>
    <property type="match status" value="3"/>
</dbReference>
<dbReference type="SMART" id="SM00671">
    <property type="entry name" value="SEL1"/>
    <property type="match status" value="2"/>
</dbReference>
<dbReference type="AlphaFoldDB" id="A0A397V954"/>
<dbReference type="InterPro" id="IPR006597">
    <property type="entry name" value="Sel1-like"/>
</dbReference>
<protein>
    <recommendedName>
        <fullName evidence="3">HCP-like protein</fullName>
    </recommendedName>
</protein>
<proteinExistence type="predicted"/>
<sequence>MEKGSEVIGTPREFSLIYEDCWCHDANKRPSIQYVVAHLNKIVIIEEFEEYDMEEDEIQLDQVDQHYNFSMIGYFHEYGIGTDVDYHKAFWMYKLSSEIDDVDMDKPLASKLFLDAAEIGQYKIASCYLCDDYVVEKDYIKSFEWYLKSAEGGNSDAQINVAKCYMNGC</sequence>
<dbReference type="PANTHER" id="PTHR43628:SF1">
    <property type="entry name" value="CHITIN SYNTHASE REGULATORY FACTOR 2-RELATED"/>
    <property type="match status" value="1"/>
</dbReference>
<evidence type="ECO:0000313" key="1">
    <source>
        <dbReference type="EMBL" id="RIB16493.1"/>
    </source>
</evidence>
<evidence type="ECO:0000313" key="2">
    <source>
        <dbReference type="Proteomes" id="UP000266673"/>
    </source>
</evidence>
<dbReference type="PANTHER" id="PTHR43628">
    <property type="entry name" value="ACTIVATOR OF C KINASE PROTEIN 1-RELATED"/>
    <property type="match status" value="1"/>
</dbReference>
<dbReference type="SUPFAM" id="SSF81901">
    <property type="entry name" value="HCP-like"/>
    <property type="match status" value="1"/>
</dbReference>
<dbReference type="OrthoDB" id="2373391at2759"/>
<keyword evidence="2" id="KW-1185">Reference proteome</keyword>
<dbReference type="Gene3D" id="1.25.40.10">
    <property type="entry name" value="Tetratricopeptide repeat domain"/>
    <property type="match status" value="1"/>
</dbReference>
<evidence type="ECO:0008006" key="3">
    <source>
        <dbReference type="Google" id="ProtNLM"/>
    </source>
</evidence>